<dbReference type="eggNOG" id="KOG3305">
    <property type="taxonomic scope" value="Eukaryota"/>
</dbReference>
<gene>
    <name evidence="4" type="ORF">NEMVEDRAFT_v1g229113</name>
</gene>
<reference evidence="4 5" key="1">
    <citation type="journal article" date="2007" name="Science">
        <title>Sea anemone genome reveals ancestral eumetazoan gene repertoire and genomic organization.</title>
        <authorList>
            <person name="Putnam N.H."/>
            <person name="Srivastava M."/>
            <person name="Hellsten U."/>
            <person name="Dirks B."/>
            <person name="Chapman J."/>
            <person name="Salamov A."/>
            <person name="Terry A."/>
            <person name="Shapiro H."/>
            <person name="Lindquist E."/>
            <person name="Kapitonov V.V."/>
            <person name="Jurka J."/>
            <person name="Genikhovich G."/>
            <person name="Grigoriev I.V."/>
            <person name="Lucas S.M."/>
            <person name="Steele R.E."/>
            <person name="Finnerty J.R."/>
            <person name="Technau U."/>
            <person name="Martindale M.Q."/>
            <person name="Rokhsar D.S."/>
        </authorList>
    </citation>
    <scope>NUCLEOTIDE SEQUENCE [LARGE SCALE GENOMIC DNA]</scope>
    <source>
        <strain evidence="5">CH2 X CH6</strain>
    </source>
</reference>
<evidence type="ECO:0000256" key="2">
    <source>
        <dbReference type="ARBA" id="ARBA00022801"/>
    </source>
</evidence>
<dbReference type="InterPro" id="IPR023476">
    <property type="entry name" value="Pep_tRNA_hydro_II_dom_sf"/>
</dbReference>
<evidence type="ECO:0000313" key="4">
    <source>
        <dbReference type="EMBL" id="EDO42819.1"/>
    </source>
</evidence>
<dbReference type="PANTHER" id="PTHR46194">
    <property type="entry name" value="PEPTIDYL-TRNA HYDROLASE PTRHD1-RELATED"/>
    <property type="match status" value="1"/>
</dbReference>
<dbReference type="CDD" id="cd02429">
    <property type="entry name" value="PTH2_like"/>
    <property type="match status" value="1"/>
</dbReference>
<protein>
    <recommendedName>
        <fullName evidence="1">peptidyl-tRNA hydrolase</fullName>
        <ecNumber evidence="1">3.1.1.29</ecNumber>
    </recommendedName>
</protein>
<keyword evidence="2" id="KW-0378">Hydrolase</keyword>
<dbReference type="HOGENOM" id="CLU_119261_1_1_1"/>
<evidence type="ECO:0000256" key="3">
    <source>
        <dbReference type="ARBA" id="ARBA00048707"/>
    </source>
</evidence>
<dbReference type="KEGG" id="nve:5514751"/>
<accession>A7S0E1</accession>
<dbReference type="AlphaFoldDB" id="A7S0E1"/>
<dbReference type="Gene3D" id="3.40.1490.10">
    <property type="entry name" value="Bit1"/>
    <property type="match status" value="1"/>
</dbReference>
<name>A7S0E1_NEMVE</name>
<evidence type="ECO:0000313" key="5">
    <source>
        <dbReference type="Proteomes" id="UP000001593"/>
    </source>
</evidence>
<dbReference type="OrthoDB" id="201213at2759"/>
<dbReference type="Proteomes" id="UP000001593">
    <property type="component" value="Unassembled WGS sequence"/>
</dbReference>
<evidence type="ECO:0000256" key="1">
    <source>
        <dbReference type="ARBA" id="ARBA00013260"/>
    </source>
</evidence>
<dbReference type="PhylomeDB" id="A7S0E1"/>
<dbReference type="InterPro" id="IPR002833">
    <property type="entry name" value="PTH2"/>
</dbReference>
<keyword evidence="5" id="KW-1185">Reference proteome</keyword>
<dbReference type="InterPro" id="IPR042237">
    <property type="entry name" value="PTRHD1"/>
</dbReference>
<proteinExistence type="predicted"/>
<sequence>MASTPGKLVQYVVVRGDLLTTLGWPTGAVLAQACHACTAAIWMFKEDPSTLSYTEDLDRMHKVVLEAKDRDEIESLSRFLTVDSIDHKLWIEQPENFPTCLATKPYAKEDIQKYFKKFKLFK</sequence>
<dbReference type="OMA" id="AIIAQCC"/>
<dbReference type="EC" id="3.1.1.29" evidence="1"/>
<dbReference type="Pfam" id="PF01981">
    <property type="entry name" value="PTH2"/>
    <property type="match status" value="1"/>
</dbReference>
<dbReference type="SUPFAM" id="SSF102462">
    <property type="entry name" value="Peptidyl-tRNA hydrolase II"/>
    <property type="match status" value="1"/>
</dbReference>
<dbReference type="PROSITE" id="PS51257">
    <property type="entry name" value="PROKAR_LIPOPROTEIN"/>
    <property type="match status" value="1"/>
</dbReference>
<dbReference type="GO" id="GO:0004045">
    <property type="term" value="F:peptidyl-tRNA hydrolase activity"/>
    <property type="evidence" value="ECO:0007669"/>
    <property type="project" value="UniProtKB-EC"/>
</dbReference>
<comment type="catalytic activity">
    <reaction evidence="3">
        <text>an N-acyl-L-alpha-aminoacyl-tRNA + H2O = an N-acyl-L-amino acid + a tRNA + H(+)</text>
        <dbReference type="Rhea" id="RHEA:54448"/>
        <dbReference type="Rhea" id="RHEA-COMP:10123"/>
        <dbReference type="Rhea" id="RHEA-COMP:13883"/>
        <dbReference type="ChEBI" id="CHEBI:15377"/>
        <dbReference type="ChEBI" id="CHEBI:15378"/>
        <dbReference type="ChEBI" id="CHEBI:59874"/>
        <dbReference type="ChEBI" id="CHEBI:78442"/>
        <dbReference type="ChEBI" id="CHEBI:138191"/>
        <dbReference type="EC" id="3.1.1.29"/>
    </reaction>
</comment>
<dbReference type="InParanoid" id="A7S0E1"/>
<dbReference type="EMBL" id="DS469560">
    <property type="protein sequence ID" value="EDO42819.1"/>
    <property type="molecule type" value="Genomic_DNA"/>
</dbReference>
<organism evidence="4 5">
    <name type="scientific">Nematostella vectensis</name>
    <name type="common">Starlet sea anemone</name>
    <dbReference type="NCBI Taxonomy" id="45351"/>
    <lineage>
        <taxon>Eukaryota</taxon>
        <taxon>Metazoa</taxon>
        <taxon>Cnidaria</taxon>
        <taxon>Anthozoa</taxon>
        <taxon>Hexacorallia</taxon>
        <taxon>Actiniaria</taxon>
        <taxon>Edwardsiidae</taxon>
        <taxon>Nematostella</taxon>
    </lineage>
</organism>
<dbReference type="PANTHER" id="PTHR46194:SF1">
    <property type="entry name" value="PEPTIDYL-TRNA HYDROLASE PTRHD1-RELATED"/>
    <property type="match status" value="1"/>
</dbReference>